<dbReference type="PANTHER" id="PTHR33154">
    <property type="entry name" value="TRANSCRIPTIONAL REGULATOR, ARSR FAMILY"/>
    <property type="match status" value="1"/>
</dbReference>
<dbReference type="Pfam" id="PF12840">
    <property type="entry name" value="HTH_20"/>
    <property type="match status" value="1"/>
</dbReference>
<name>A0AA41W7W7_9GAMM</name>
<dbReference type="SUPFAM" id="SSF46785">
    <property type="entry name" value="Winged helix' DNA-binding domain"/>
    <property type="match status" value="1"/>
</dbReference>
<evidence type="ECO:0000259" key="4">
    <source>
        <dbReference type="PROSITE" id="PS50987"/>
    </source>
</evidence>
<dbReference type="NCBIfam" id="NF033788">
    <property type="entry name" value="HTH_metalloreg"/>
    <property type="match status" value="1"/>
</dbReference>
<accession>A0AA41W7W7</accession>
<gene>
    <name evidence="5" type="ORF">NAF29_10240</name>
</gene>
<dbReference type="Gene3D" id="1.10.10.10">
    <property type="entry name" value="Winged helix-like DNA-binding domain superfamily/Winged helix DNA-binding domain"/>
    <property type="match status" value="1"/>
</dbReference>
<dbReference type="GO" id="GO:0003677">
    <property type="term" value="F:DNA binding"/>
    <property type="evidence" value="ECO:0007669"/>
    <property type="project" value="UniProtKB-KW"/>
</dbReference>
<dbReference type="InterPro" id="IPR036388">
    <property type="entry name" value="WH-like_DNA-bd_sf"/>
</dbReference>
<dbReference type="PANTHER" id="PTHR33154:SF33">
    <property type="entry name" value="TRANSCRIPTIONAL REPRESSOR SDPR"/>
    <property type="match status" value="1"/>
</dbReference>
<dbReference type="GO" id="GO:0003700">
    <property type="term" value="F:DNA-binding transcription factor activity"/>
    <property type="evidence" value="ECO:0007669"/>
    <property type="project" value="InterPro"/>
</dbReference>
<evidence type="ECO:0000313" key="6">
    <source>
        <dbReference type="Proteomes" id="UP001165393"/>
    </source>
</evidence>
<dbReference type="InterPro" id="IPR011991">
    <property type="entry name" value="ArsR-like_HTH"/>
</dbReference>
<dbReference type="PROSITE" id="PS50987">
    <property type="entry name" value="HTH_ARSR_2"/>
    <property type="match status" value="1"/>
</dbReference>
<keyword evidence="2" id="KW-0238">DNA-binding</keyword>
<comment type="caution">
    <text evidence="5">The sequence shown here is derived from an EMBL/GenBank/DDBJ whole genome shotgun (WGS) entry which is preliminary data.</text>
</comment>
<dbReference type="EMBL" id="JAMQGP010000004">
    <property type="protein sequence ID" value="MCM2680043.1"/>
    <property type="molecule type" value="Genomic_DNA"/>
</dbReference>
<evidence type="ECO:0000256" key="1">
    <source>
        <dbReference type="ARBA" id="ARBA00023015"/>
    </source>
</evidence>
<dbReference type="InterPro" id="IPR001845">
    <property type="entry name" value="HTH_ArsR_DNA-bd_dom"/>
</dbReference>
<dbReference type="CDD" id="cd00090">
    <property type="entry name" value="HTH_ARSR"/>
    <property type="match status" value="1"/>
</dbReference>
<sequence>MATNTYSAAKTFKELGHPVRLDIVTYLCKSERADVSVGELQQRLEIPHSTLSHHISGLVTAGLLVQNKQGRLLCCEVQRESLHKLAHFLLQLSGEQV</sequence>
<keyword evidence="3" id="KW-0804">Transcription</keyword>
<dbReference type="AlphaFoldDB" id="A0AA41W7W7"/>
<evidence type="ECO:0000256" key="3">
    <source>
        <dbReference type="ARBA" id="ARBA00023163"/>
    </source>
</evidence>
<dbReference type="SMART" id="SM00418">
    <property type="entry name" value="HTH_ARSR"/>
    <property type="match status" value="1"/>
</dbReference>
<reference evidence="5 6" key="1">
    <citation type="journal article" date="2013" name="Antonie Van Leeuwenhoek">
        <title>Echinimonas agarilytica gen. nov., sp. nov., a new gammaproteobacterium isolated from the sea urchin Strongylocentrotus intermedius.</title>
        <authorList>
            <person name="Nedashkovskaya O.I."/>
            <person name="Stenkova A.M."/>
            <person name="Zhukova N.V."/>
            <person name="Van Trappen S."/>
            <person name="Lee J.S."/>
            <person name="Kim S.B."/>
        </authorList>
    </citation>
    <scope>NUCLEOTIDE SEQUENCE [LARGE SCALE GENOMIC DNA]</scope>
    <source>
        <strain evidence="5 6">KMM 6351</strain>
    </source>
</reference>
<keyword evidence="1" id="KW-0805">Transcription regulation</keyword>
<evidence type="ECO:0000313" key="5">
    <source>
        <dbReference type="EMBL" id="MCM2680043.1"/>
    </source>
</evidence>
<dbReference type="Proteomes" id="UP001165393">
    <property type="component" value="Unassembled WGS sequence"/>
</dbReference>
<organism evidence="5 6">
    <name type="scientific">Echinimonas agarilytica</name>
    <dbReference type="NCBI Taxonomy" id="1215918"/>
    <lineage>
        <taxon>Bacteria</taxon>
        <taxon>Pseudomonadati</taxon>
        <taxon>Pseudomonadota</taxon>
        <taxon>Gammaproteobacteria</taxon>
        <taxon>Alteromonadales</taxon>
        <taxon>Echinimonadaceae</taxon>
        <taxon>Echinimonas</taxon>
    </lineage>
</organism>
<dbReference type="InterPro" id="IPR051081">
    <property type="entry name" value="HTH_MetalResp_TranReg"/>
</dbReference>
<evidence type="ECO:0000256" key="2">
    <source>
        <dbReference type="ARBA" id="ARBA00023125"/>
    </source>
</evidence>
<keyword evidence="6" id="KW-1185">Reference proteome</keyword>
<feature type="domain" description="HTH arsR-type" evidence="4">
    <location>
        <begin position="1"/>
        <end position="97"/>
    </location>
</feature>
<dbReference type="InterPro" id="IPR036390">
    <property type="entry name" value="WH_DNA-bd_sf"/>
</dbReference>
<dbReference type="RefSeq" id="WP_251261469.1">
    <property type="nucleotide sequence ID" value="NZ_JAMQGP010000004.1"/>
</dbReference>
<proteinExistence type="predicted"/>
<protein>
    <submittedName>
        <fullName evidence="5">Metalloregulator ArsR/SmtB family transcription factor</fullName>
    </submittedName>
</protein>
<dbReference type="PRINTS" id="PR00778">
    <property type="entry name" value="HTHARSR"/>
</dbReference>